<dbReference type="OrthoDB" id="4951138at2759"/>
<keyword evidence="2" id="KW-1185">Reference proteome</keyword>
<gene>
    <name evidence="1" type="ORF">C2857_006182</name>
</gene>
<name>A0A7S9KLK0_EPIFF</name>
<sequence>MDENLPDNEAITVPVPAVDVTAEVRNKALQAANITHFTLRYAHIDSLMQTIADVSYDSNKPWPFWFFIGKIVSKASLDDEDRLEWFNAVRVRTREFIAFSDTSIPNQDRPIHGGRGIEVVEVDFPKPQPGENIKLFWKPARGIICQKVENSSSHFVAMTNTLQLSTLGPVTLEWALAEERNVIKLATYEPAVNRFVQDLWSQKVTLEKLVRYHMNLGMRYECTVLPPQNWIQGGFNVCVLAEVSSLAGKKTSQIILRCPMPHKLAEARYPGTIDEKMGCEVGAYAWVQDKCPEIPIPHLFGFGLSNGQHAIDGLTGESLTEFDQVRQEFLRIFEEEEESFRAHAFNLTQVMRETWDSKGVWFWYCLSSVNAMYFLLEAHILPARSLSPETERILSKFWSRDSEAIVKAKVEDRKAYEEEVRRLFL</sequence>
<accession>A0A7S9KLK0</accession>
<reference evidence="1 2" key="1">
    <citation type="journal article" date="2018" name="PLoS Genet.">
        <title>Repeat elements organise 3D genome structure and mediate transcription in the filamentous fungus Epichloe festucae.</title>
        <authorList>
            <person name="Winter D.J."/>
            <person name="Ganley A.R.D."/>
            <person name="Young C.A."/>
            <person name="Liachko I."/>
            <person name="Schardl C.L."/>
            <person name="Dupont P.Y."/>
            <person name="Berry D."/>
            <person name="Ram A."/>
            <person name="Scott B."/>
            <person name="Cox M.P."/>
        </authorList>
    </citation>
    <scope>NUCLEOTIDE SEQUENCE [LARGE SCALE GENOMIC DNA]</scope>
    <source>
        <strain evidence="1 2">Fl1</strain>
    </source>
</reference>
<dbReference type="AlphaFoldDB" id="A0A7S9KLK0"/>
<evidence type="ECO:0000313" key="2">
    <source>
        <dbReference type="Proteomes" id="UP000594364"/>
    </source>
</evidence>
<evidence type="ECO:0000313" key="1">
    <source>
        <dbReference type="EMBL" id="QPG94484.1"/>
    </source>
</evidence>
<dbReference type="Proteomes" id="UP000594364">
    <property type="component" value="Chromosome 1"/>
</dbReference>
<organism evidence="1 2">
    <name type="scientific">Epichloe festucae (strain Fl1)</name>
    <dbReference type="NCBI Taxonomy" id="877507"/>
    <lineage>
        <taxon>Eukaryota</taxon>
        <taxon>Fungi</taxon>
        <taxon>Dikarya</taxon>
        <taxon>Ascomycota</taxon>
        <taxon>Pezizomycotina</taxon>
        <taxon>Sordariomycetes</taxon>
        <taxon>Hypocreomycetidae</taxon>
        <taxon>Hypocreales</taxon>
        <taxon>Clavicipitaceae</taxon>
        <taxon>Epichloe</taxon>
    </lineage>
</organism>
<dbReference type="EMBL" id="CP031385">
    <property type="protein sequence ID" value="QPG94484.1"/>
    <property type="molecule type" value="Genomic_DNA"/>
</dbReference>
<proteinExistence type="predicted"/>
<protein>
    <submittedName>
        <fullName evidence="1">Uncharacterized protein</fullName>
    </submittedName>
</protein>